<evidence type="ECO:0000256" key="5">
    <source>
        <dbReference type="ARBA" id="ARBA00023004"/>
    </source>
</evidence>
<evidence type="ECO:0000256" key="1">
    <source>
        <dbReference type="ARBA" id="ARBA00008751"/>
    </source>
</evidence>
<dbReference type="GO" id="GO:0051213">
    <property type="term" value="F:dioxygenase activity"/>
    <property type="evidence" value="ECO:0007669"/>
    <property type="project" value="UniProtKB-KW"/>
</dbReference>
<dbReference type="EMBL" id="JACHHT010000002">
    <property type="protein sequence ID" value="MBB6522028.1"/>
    <property type="molecule type" value="Genomic_DNA"/>
</dbReference>
<dbReference type="PANTHER" id="PTHR43756">
    <property type="entry name" value="CHOLINE MONOOXYGENASE, CHLOROPLASTIC"/>
    <property type="match status" value="1"/>
</dbReference>
<dbReference type="InterPro" id="IPR001663">
    <property type="entry name" value="Rng_hydr_dOase-A"/>
</dbReference>
<dbReference type="RefSeq" id="WP_166846940.1">
    <property type="nucleotide sequence ID" value="NZ_JAAONY010000002.1"/>
</dbReference>
<keyword evidence="2" id="KW-0001">2Fe-2S</keyword>
<dbReference type="Proteomes" id="UP000528457">
    <property type="component" value="Unassembled WGS sequence"/>
</dbReference>
<comment type="similarity">
    <text evidence="1">Belongs to the bacterial ring-hydroxylating dioxygenase alpha subunit family.</text>
</comment>
<evidence type="ECO:0000313" key="9">
    <source>
        <dbReference type="Proteomes" id="UP000528457"/>
    </source>
</evidence>
<evidence type="ECO:0000256" key="3">
    <source>
        <dbReference type="ARBA" id="ARBA00022723"/>
    </source>
</evidence>
<dbReference type="Pfam" id="PF00355">
    <property type="entry name" value="Rieske"/>
    <property type="match status" value="1"/>
</dbReference>
<comment type="caution">
    <text evidence="8">The sequence shown here is derived from an EMBL/GenBank/DDBJ whole genome shotgun (WGS) entry which is preliminary data.</text>
</comment>
<dbReference type="CDD" id="cd08879">
    <property type="entry name" value="RHO_alpha_C_AntDO-like"/>
    <property type="match status" value="1"/>
</dbReference>
<evidence type="ECO:0000313" key="8">
    <source>
        <dbReference type="EMBL" id="MBB6522028.1"/>
    </source>
</evidence>
<keyword evidence="4" id="KW-0560">Oxidoreductase</keyword>
<evidence type="ECO:0000256" key="4">
    <source>
        <dbReference type="ARBA" id="ARBA00023002"/>
    </source>
</evidence>
<dbReference type="GO" id="GO:0051537">
    <property type="term" value="F:2 iron, 2 sulfur cluster binding"/>
    <property type="evidence" value="ECO:0007669"/>
    <property type="project" value="UniProtKB-KW"/>
</dbReference>
<keyword evidence="3" id="KW-0479">Metal-binding</keyword>
<dbReference type="SUPFAM" id="SSF55961">
    <property type="entry name" value="Bet v1-like"/>
    <property type="match status" value="1"/>
</dbReference>
<name>A0A7X0JTM4_9GAMM</name>
<dbReference type="PRINTS" id="PR00090">
    <property type="entry name" value="RNGDIOXGNASE"/>
</dbReference>
<sequence>MSYSVEDIEKLVEPARVHRKVYTDEEIFDLEMERVWGRTWIFAGHASEVPNGGDYKTFNIGSQSMLMVRNRTNDDISVFYNRCTHKGAKLVGDGKGCAKAFRCPYHAWTFATDGQLLATPPTKTLETSGFAPDDPEYNLRPAAQIDIYHGFVFVNLDANAPGLKEYFGDSLTSIDNMVERSPEGELEIAGGVLRYRHDCNWKSFVENLNDNMHPMATHQSAIEACQGYAKDLPEGSEVPETVHILGPFGSSYDFFEDMSHVVFPNGHSYSGNKVSIHSAYPPVPDYVDAMESAYGKEKTKEIFSCARHNTVYYPSLTIKGAIQAIRVVRPISVNCTDIETYTFRLKGAPDEMLKRTLLYSRLINSPSSIVGADDLEVYERVQAGLHSQGHDWVSMERQKDHDQPQADGSIEATGSSELPFRNQYKYWLQLMTNTETVKIKA</sequence>
<evidence type="ECO:0000256" key="6">
    <source>
        <dbReference type="ARBA" id="ARBA00023014"/>
    </source>
</evidence>
<accession>A0A7X0JTM4</accession>
<reference evidence="8 9" key="1">
    <citation type="submission" date="2020-08" db="EMBL/GenBank/DDBJ databases">
        <title>Genomic Encyclopedia of Type Strains, Phase IV (KMG-IV): sequencing the most valuable type-strain genomes for metagenomic binning, comparative biology and taxonomic classification.</title>
        <authorList>
            <person name="Goeker M."/>
        </authorList>
    </citation>
    <scope>NUCLEOTIDE SEQUENCE [LARGE SCALE GENOMIC DNA]</scope>
    <source>
        <strain evidence="8 9">DSM 22368</strain>
    </source>
</reference>
<evidence type="ECO:0000256" key="2">
    <source>
        <dbReference type="ARBA" id="ARBA00022714"/>
    </source>
</evidence>
<keyword evidence="6" id="KW-0411">Iron-sulfur</keyword>
<gene>
    <name evidence="8" type="ORF">HNR48_002313</name>
</gene>
<dbReference type="Pfam" id="PF00848">
    <property type="entry name" value="Ring_hydroxyl_A"/>
    <property type="match status" value="1"/>
</dbReference>
<dbReference type="SUPFAM" id="SSF50022">
    <property type="entry name" value="ISP domain"/>
    <property type="match status" value="1"/>
</dbReference>
<dbReference type="Gene3D" id="3.90.380.10">
    <property type="entry name" value="Naphthalene 1,2-dioxygenase Alpha Subunit, Chain A, domain 1"/>
    <property type="match status" value="1"/>
</dbReference>
<organism evidence="8 9">
    <name type="scientific">Pseudoteredinibacter isoporae</name>
    <dbReference type="NCBI Taxonomy" id="570281"/>
    <lineage>
        <taxon>Bacteria</taxon>
        <taxon>Pseudomonadati</taxon>
        <taxon>Pseudomonadota</taxon>
        <taxon>Gammaproteobacteria</taxon>
        <taxon>Cellvibrionales</taxon>
        <taxon>Cellvibrionaceae</taxon>
        <taxon>Pseudoteredinibacter</taxon>
    </lineage>
</organism>
<evidence type="ECO:0000259" key="7">
    <source>
        <dbReference type="PROSITE" id="PS51296"/>
    </source>
</evidence>
<dbReference type="InterPro" id="IPR015879">
    <property type="entry name" value="Ring_hydroxy_dOase_asu_C_dom"/>
</dbReference>
<dbReference type="InParanoid" id="A0A7X0JTM4"/>
<dbReference type="Gene3D" id="2.102.10.10">
    <property type="entry name" value="Rieske [2Fe-2S] iron-sulphur domain"/>
    <property type="match status" value="1"/>
</dbReference>
<dbReference type="InterPro" id="IPR017941">
    <property type="entry name" value="Rieske_2Fe-2S"/>
</dbReference>
<dbReference type="FunCoup" id="A0A7X0JTM4">
    <property type="interactions" value="56"/>
</dbReference>
<dbReference type="PANTHER" id="PTHR43756:SF1">
    <property type="entry name" value="3-PHENYLPROPIONATE_CINNAMIC ACID DIOXYGENASE SUBUNIT ALPHA"/>
    <property type="match status" value="1"/>
</dbReference>
<keyword evidence="9" id="KW-1185">Reference proteome</keyword>
<dbReference type="GO" id="GO:0005506">
    <property type="term" value="F:iron ion binding"/>
    <property type="evidence" value="ECO:0007669"/>
    <property type="project" value="InterPro"/>
</dbReference>
<proteinExistence type="inferred from homology"/>
<dbReference type="AlphaFoldDB" id="A0A7X0JTM4"/>
<keyword evidence="8" id="KW-0223">Dioxygenase</keyword>
<dbReference type="PROSITE" id="PS51296">
    <property type="entry name" value="RIESKE"/>
    <property type="match status" value="1"/>
</dbReference>
<dbReference type="InterPro" id="IPR036922">
    <property type="entry name" value="Rieske_2Fe-2S_sf"/>
</dbReference>
<protein>
    <submittedName>
        <fullName evidence="8">Phenylpropionate dioxygenase-like ring-hydroxylating dioxygenase large terminal subunit</fullName>
    </submittedName>
</protein>
<feature type="domain" description="Rieske" evidence="7">
    <location>
        <begin position="41"/>
        <end position="139"/>
    </location>
</feature>
<keyword evidence="5" id="KW-0408">Iron</keyword>